<sequence>MLRVSGKKLSSLPWMSSRASSAFLSQGGVSGSISPADGSPSADPLCLNSRISVLVRGYSSGEFNKLAHGGPLKNPERLVNNIFSHPRTISSPKRSAPHLHVSLQHYASPAANQNSTPHAFRPLSPHLPVYQPQLNSTLSIFNRISGMYLTGVALAVYLLTMKMGPICLTYEGFYKTLFYSAKLVPVTLEITALALAYHLYASIRHMKKL</sequence>
<evidence type="ECO:0000256" key="1">
    <source>
        <dbReference type="ARBA" id="ARBA00001971"/>
    </source>
</evidence>
<dbReference type="GO" id="GO:0045273">
    <property type="term" value="C:respiratory chain complex II (succinate dehydrogenase)"/>
    <property type="evidence" value="ECO:0007669"/>
    <property type="project" value="UniProtKB-ARBA"/>
</dbReference>
<reference evidence="17" key="1">
    <citation type="submission" date="2015-03" db="EMBL/GenBank/DDBJ databases">
        <title>Dynamic evolution of Geranium mitochondrial genomes through multiple horizontal and intracellular gene transfers.</title>
        <authorList>
            <person name="Park S."/>
            <person name="Grewe F."/>
            <person name="Zhu A."/>
            <person name="Ruhlman T.A."/>
            <person name="Sabir J."/>
            <person name="Mower J.P."/>
            <person name="Jansen R.K."/>
        </authorList>
    </citation>
    <scope>NUCLEOTIDE SEQUENCE</scope>
</reference>
<dbReference type="InterPro" id="IPR000701">
    <property type="entry name" value="SuccDH_FuR_B_TM-su"/>
</dbReference>
<dbReference type="GO" id="GO:0006099">
    <property type="term" value="P:tricarboxylic acid cycle"/>
    <property type="evidence" value="ECO:0007669"/>
    <property type="project" value="UniProtKB-KW"/>
</dbReference>
<evidence type="ECO:0000256" key="9">
    <source>
        <dbReference type="ARBA" id="ARBA00022692"/>
    </source>
</evidence>
<comment type="function">
    <text evidence="2">Membrane-anchoring subunit of succinate dehydrogenase (SDH).</text>
</comment>
<keyword evidence="13" id="KW-0408">Iron</keyword>
<dbReference type="GO" id="GO:0006121">
    <property type="term" value="P:mitochondrial electron transport, succinate to ubiquinone"/>
    <property type="evidence" value="ECO:0007669"/>
    <property type="project" value="TreeGrafter"/>
</dbReference>
<dbReference type="GO" id="GO:0005743">
    <property type="term" value="C:mitochondrial inner membrane"/>
    <property type="evidence" value="ECO:0007669"/>
    <property type="project" value="UniProtKB-SubCell"/>
</dbReference>
<dbReference type="EMBL" id="KP963192">
    <property type="protein sequence ID" value="AKI85076.1"/>
    <property type="molecule type" value="mRNA"/>
</dbReference>
<dbReference type="Pfam" id="PF01127">
    <property type="entry name" value="Sdh_cyt"/>
    <property type="match status" value="1"/>
</dbReference>
<gene>
    <name evidence="17" type="primary">sdh3</name>
</gene>
<accession>A0A0G2YJ15</accession>
<proteinExistence type="evidence at transcript level"/>
<comment type="pathway">
    <text evidence="4">Carbohydrate metabolism; tricarboxylic acid cycle.</text>
</comment>
<evidence type="ECO:0000256" key="2">
    <source>
        <dbReference type="ARBA" id="ARBA00004050"/>
    </source>
</evidence>
<comment type="subunit">
    <text evidence="5">Component of complex II composed of eight subunits in plants: four classical SDH subunits SDH1, SDH2, SDH3 and SDH4 (a flavoprotein (FP), an iron-sulfur protein (IP), and a cytochrome b composed of a large and a small subunit.), as well as four subunits unknown in mitochondria from bacteria and heterotrophic eukaryotes.</text>
</comment>
<evidence type="ECO:0000256" key="12">
    <source>
        <dbReference type="ARBA" id="ARBA00022989"/>
    </source>
</evidence>
<evidence type="ECO:0000313" key="17">
    <source>
        <dbReference type="EMBL" id="AKI85076.1"/>
    </source>
</evidence>
<evidence type="ECO:0000256" key="15">
    <source>
        <dbReference type="ARBA" id="ARBA00023136"/>
    </source>
</evidence>
<evidence type="ECO:0000256" key="5">
    <source>
        <dbReference type="ARBA" id="ARBA00011313"/>
    </source>
</evidence>
<evidence type="ECO:0000256" key="6">
    <source>
        <dbReference type="ARBA" id="ARBA00022448"/>
    </source>
</evidence>
<keyword evidence="14 17" id="KW-0496">Mitochondrion</keyword>
<evidence type="ECO:0000256" key="7">
    <source>
        <dbReference type="ARBA" id="ARBA00022532"/>
    </source>
</evidence>
<keyword evidence="10" id="KW-0479">Metal-binding</keyword>
<keyword evidence="9 16" id="KW-0812">Transmembrane</keyword>
<organism evidence="17">
    <name type="scientific">Erodium texanum</name>
    <name type="common">Texas stork's bill</name>
    <dbReference type="NCBI Taxonomy" id="28960"/>
    <lineage>
        <taxon>Eukaryota</taxon>
        <taxon>Viridiplantae</taxon>
        <taxon>Streptophyta</taxon>
        <taxon>Embryophyta</taxon>
        <taxon>Tracheophyta</taxon>
        <taxon>Spermatophyta</taxon>
        <taxon>Magnoliopsida</taxon>
        <taxon>eudicotyledons</taxon>
        <taxon>Gunneridae</taxon>
        <taxon>Pentapetalae</taxon>
        <taxon>rosids</taxon>
        <taxon>malvids</taxon>
        <taxon>Geraniales</taxon>
        <taxon>Geraniaceae</taxon>
        <taxon>Erodium</taxon>
    </lineage>
</organism>
<keyword evidence="12 16" id="KW-1133">Transmembrane helix</keyword>
<evidence type="ECO:0000256" key="4">
    <source>
        <dbReference type="ARBA" id="ARBA00005163"/>
    </source>
</evidence>
<geneLocation type="mitochondrion" evidence="17"/>
<evidence type="ECO:0000256" key="14">
    <source>
        <dbReference type="ARBA" id="ARBA00023128"/>
    </source>
</evidence>
<evidence type="ECO:0000256" key="11">
    <source>
        <dbReference type="ARBA" id="ARBA00022946"/>
    </source>
</evidence>
<evidence type="ECO:0000256" key="8">
    <source>
        <dbReference type="ARBA" id="ARBA00022617"/>
    </source>
</evidence>
<dbReference type="CDD" id="cd03499">
    <property type="entry name" value="SQR_TypeC_SdhC"/>
    <property type="match status" value="1"/>
</dbReference>
<dbReference type="SUPFAM" id="SSF81343">
    <property type="entry name" value="Fumarate reductase respiratory complex transmembrane subunits"/>
    <property type="match status" value="1"/>
</dbReference>
<dbReference type="InterPro" id="IPR034804">
    <property type="entry name" value="SQR/QFR_C/D"/>
</dbReference>
<dbReference type="Gene3D" id="1.20.1300.10">
    <property type="entry name" value="Fumarate reductase/succinate dehydrogenase, transmembrane subunit"/>
    <property type="match status" value="1"/>
</dbReference>
<dbReference type="FunFam" id="1.20.1300.10:FF:000014">
    <property type="entry name" value="Succinate dehydrogenase subunit 3-1, mitochondrial"/>
    <property type="match status" value="1"/>
</dbReference>
<protein>
    <submittedName>
        <fullName evidence="17">Succinate dehydrogenase subunit 3</fullName>
    </submittedName>
</protein>
<dbReference type="AlphaFoldDB" id="A0A0G2YJ15"/>
<keyword evidence="15 16" id="KW-0472">Membrane</keyword>
<evidence type="ECO:0000256" key="3">
    <source>
        <dbReference type="ARBA" id="ARBA00004434"/>
    </source>
</evidence>
<comment type="cofactor">
    <cofactor evidence="1">
        <name>heme</name>
        <dbReference type="ChEBI" id="CHEBI:30413"/>
    </cofactor>
</comment>
<evidence type="ECO:0000256" key="16">
    <source>
        <dbReference type="SAM" id="Phobius"/>
    </source>
</evidence>
<dbReference type="GO" id="GO:0046872">
    <property type="term" value="F:metal ion binding"/>
    <property type="evidence" value="ECO:0007669"/>
    <property type="project" value="UniProtKB-KW"/>
</dbReference>
<feature type="transmembrane region" description="Helical" evidence="16">
    <location>
        <begin position="140"/>
        <end position="159"/>
    </location>
</feature>
<keyword evidence="8" id="KW-0349">Heme</keyword>
<dbReference type="PANTHER" id="PTHR10978:SF5">
    <property type="entry name" value="SUCCINATE DEHYDROGENASE CYTOCHROME B560 SUBUNIT, MITOCHONDRIAL"/>
    <property type="match status" value="1"/>
</dbReference>
<keyword evidence="6" id="KW-0813">Transport</keyword>
<comment type="subcellular location">
    <subcellularLocation>
        <location evidence="3">Mitochondrion inner membrane</location>
        <topology evidence="3">Single-pass membrane protein</topology>
    </subcellularLocation>
</comment>
<evidence type="ECO:0000256" key="10">
    <source>
        <dbReference type="ARBA" id="ARBA00022723"/>
    </source>
</evidence>
<dbReference type="GO" id="GO:0009055">
    <property type="term" value="F:electron transfer activity"/>
    <property type="evidence" value="ECO:0007669"/>
    <property type="project" value="InterPro"/>
</dbReference>
<feature type="transmembrane region" description="Helical" evidence="16">
    <location>
        <begin position="179"/>
        <end position="200"/>
    </location>
</feature>
<dbReference type="InterPro" id="IPR014314">
    <property type="entry name" value="Succ_DH_cytb556"/>
</dbReference>
<dbReference type="PANTHER" id="PTHR10978">
    <property type="entry name" value="SUCCINATE DEHYDROGENASE CYTOCHROME B560 SUBUNIT"/>
    <property type="match status" value="1"/>
</dbReference>
<keyword evidence="11" id="KW-0809">Transit peptide</keyword>
<name>A0A0G2YJ15_EROTE</name>
<evidence type="ECO:0000256" key="13">
    <source>
        <dbReference type="ARBA" id="ARBA00023004"/>
    </source>
</evidence>
<keyword evidence="7" id="KW-0816">Tricarboxylic acid cycle</keyword>